<feature type="non-terminal residue" evidence="2">
    <location>
        <position position="161"/>
    </location>
</feature>
<gene>
    <name evidence="2" type="ORF">g.44419</name>
</gene>
<feature type="compositionally biased region" description="Basic and acidic residues" evidence="1">
    <location>
        <begin position="31"/>
        <end position="42"/>
    </location>
</feature>
<proteinExistence type="predicted"/>
<protein>
    <submittedName>
        <fullName evidence="2">Uncharacterized protein</fullName>
    </submittedName>
</protein>
<dbReference type="PANTHER" id="PTHR10773:SF19">
    <property type="match status" value="1"/>
</dbReference>
<dbReference type="PANTHER" id="PTHR10773">
    <property type="entry name" value="DNA-DIRECTED RNA POLYMERASES I, II, AND III SUBUNIT RPABC2"/>
    <property type="match status" value="1"/>
</dbReference>
<reference evidence="2" key="1">
    <citation type="submission" date="2015-12" db="EMBL/GenBank/DDBJ databases">
        <title>De novo transcriptome assembly of four potential Pierce s Disease insect vectors from Arizona vineyards.</title>
        <authorList>
            <person name="Tassone E.E."/>
        </authorList>
    </citation>
    <scope>NUCLEOTIDE SEQUENCE</scope>
</reference>
<evidence type="ECO:0000256" key="1">
    <source>
        <dbReference type="SAM" id="MobiDB-lite"/>
    </source>
</evidence>
<name>A0A1B6E663_9HEMI</name>
<dbReference type="AlphaFoldDB" id="A0A1B6E663"/>
<sequence>GYDKNNNRVLQTVLTSTTSVEANKDKRRSKEPHNKIGEEPIRNHINSFGPTISHYRREHAPNRLYLSSDLSFTKMYNDYKIKYGNMCSYEKYRTVAKKMKISIVKLGHEECESCEEFNVHSNLHTKENLDDTCKICQNWKNHYDKVTRSRSVYVADKEKAE</sequence>
<accession>A0A1B6E663</accession>
<organism evidence="2">
    <name type="scientific">Clastoptera arizonana</name>
    <name type="common">Arizona spittle bug</name>
    <dbReference type="NCBI Taxonomy" id="38151"/>
    <lineage>
        <taxon>Eukaryota</taxon>
        <taxon>Metazoa</taxon>
        <taxon>Ecdysozoa</taxon>
        <taxon>Arthropoda</taxon>
        <taxon>Hexapoda</taxon>
        <taxon>Insecta</taxon>
        <taxon>Pterygota</taxon>
        <taxon>Neoptera</taxon>
        <taxon>Paraneoptera</taxon>
        <taxon>Hemiptera</taxon>
        <taxon>Auchenorrhyncha</taxon>
        <taxon>Cercopoidea</taxon>
        <taxon>Clastopteridae</taxon>
        <taxon>Clastoptera</taxon>
    </lineage>
</organism>
<feature type="region of interest" description="Disordered" evidence="1">
    <location>
        <begin position="17"/>
        <end position="43"/>
    </location>
</feature>
<dbReference type="EMBL" id="GEDC01003877">
    <property type="protein sequence ID" value="JAS33421.1"/>
    <property type="molecule type" value="Transcribed_RNA"/>
</dbReference>
<evidence type="ECO:0000313" key="2">
    <source>
        <dbReference type="EMBL" id="JAS33421.1"/>
    </source>
</evidence>
<feature type="non-terminal residue" evidence="2">
    <location>
        <position position="1"/>
    </location>
</feature>